<comment type="similarity">
    <text evidence="1">Belongs to the sigma-70 factor family. ECF subfamily.</text>
</comment>
<dbReference type="SUPFAM" id="SSF88659">
    <property type="entry name" value="Sigma3 and sigma4 domains of RNA polymerase sigma factors"/>
    <property type="match status" value="1"/>
</dbReference>
<dbReference type="InterPro" id="IPR036388">
    <property type="entry name" value="WH-like_DNA-bd_sf"/>
</dbReference>
<dbReference type="GO" id="GO:0016987">
    <property type="term" value="F:sigma factor activity"/>
    <property type="evidence" value="ECO:0007669"/>
    <property type="project" value="UniProtKB-KW"/>
</dbReference>
<dbReference type="GO" id="GO:0003677">
    <property type="term" value="F:DNA binding"/>
    <property type="evidence" value="ECO:0007669"/>
    <property type="project" value="InterPro"/>
</dbReference>
<evidence type="ECO:0000313" key="7">
    <source>
        <dbReference type="EMBL" id="SMC74662.1"/>
    </source>
</evidence>
<evidence type="ECO:0000259" key="6">
    <source>
        <dbReference type="Pfam" id="PF08281"/>
    </source>
</evidence>
<dbReference type="InterPro" id="IPR014284">
    <property type="entry name" value="RNA_pol_sigma-70_dom"/>
</dbReference>
<keyword evidence="3" id="KW-0731">Sigma factor</keyword>
<evidence type="ECO:0000256" key="3">
    <source>
        <dbReference type="ARBA" id="ARBA00023082"/>
    </source>
</evidence>
<dbReference type="InterPro" id="IPR013324">
    <property type="entry name" value="RNA_pol_sigma_r3/r4-like"/>
</dbReference>
<dbReference type="InterPro" id="IPR007627">
    <property type="entry name" value="RNA_pol_sigma70_r2"/>
</dbReference>
<accession>A0A1W2BPU6</accession>
<dbReference type="GO" id="GO:0006352">
    <property type="term" value="P:DNA-templated transcription initiation"/>
    <property type="evidence" value="ECO:0007669"/>
    <property type="project" value="InterPro"/>
</dbReference>
<dbReference type="InterPro" id="IPR039425">
    <property type="entry name" value="RNA_pol_sigma-70-like"/>
</dbReference>
<dbReference type="STRING" id="151894.SAMN04488524_2526"/>
<dbReference type="Gene3D" id="1.10.10.10">
    <property type="entry name" value="Winged helix-like DNA-binding domain superfamily/Winged helix DNA-binding domain"/>
    <property type="match status" value="1"/>
</dbReference>
<gene>
    <name evidence="7" type="ORF">SAMN04488524_2526</name>
</gene>
<dbReference type="PANTHER" id="PTHR43133">
    <property type="entry name" value="RNA POLYMERASE ECF-TYPE SIGMA FACTO"/>
    <property type="match status" value="1"/>
</dbReference>
<dbReference type="Gene3D" id="1.10.1740.10">
    <property type="match status" value="1"/>
</dbReference>
<keyword evidence="8" id="KW-1185">Reference proteome</keyword>
<dbReference type="AlphaFoldDB" id="A0A1W2BPU6"/>
<feature type="domain" description="RNA polymerase sigma-70 region 2" evidence="5">
    <location>
        <begin position="27"/>
        <end position="91"/>
    </location>
</feature>
<evidence type="ECO:0000256" key="4">
    <source>
        <dbReference type="ARBA" id="ARBA00023163"/>
    </source>
</evidence>
<protein>
    <submittedName>
        <fullName evidence="7">RNA polymerase sigma-70 factor, ECF subfamily</fullName>
    </submittedName>
</protein>
<dbReference type="OrthoDB" id="679904at2"/>
<feature type="domain" description="RNA polymerase sigma factor 70 region 4 type 2" evidence="6">
    <location>
        <begin position="124"/>
        <end position="167"/>
    </location>
</feature>
<dbReference type="Proteomes" id="UP000192756">
    <property type="component" value="Unassembled WGS sequence"/>
</dbReference>
<evidence type="ECO:0000256" key="1">
    <source>
        <dbReference type="ARBA" id="ARBA00010641"/>
    </source>
</evidence>
<dbReference type="PANTHER" id="PTHR43133:SF46">
    <property type="entry name" value="RNA POLYMERASE SIGMA-70 FACTOR ECF SUBFAMILY"/>
    <property type="match status" value="1"/>
</dbReference>
<dbReference type="SUPFAM" id="SSF88946">
    <property type="entry name" value="Sigma2 domain of RNA polymerase sigma factors"/>
    <property type="match status" value="1"/>
</dbReference>
<keyword evidence="4" id="KW-0804">Transcription</keyword>
<evidence type="ECO:0000256" key="2">
    <source>
        <dbReference type="ARBA" id="ARBA00023015"/>
    </source>
</evidence>
<dbReference type="InterPro" id="IPR013325">
    <property type="entry name" value="RNA_pol_sigma_r2"/>
</dbReference>
<dbReference type="EMBL" id="FWXT01000001">
    <property type="protein sequence ID" value="SMC74662.1"/>
    <property type="molecule type" value="Genomic_DNA"/>
</dbReference>
<reference evidence="8" key="1">
    <citation type="submission" date="2017-04" db="EMBL/GenBank/DDBJ databases">
        <authorList>
            <person name="Varghese N."/>
            <person name="Submissions S."/>
        </authorList>
    </citation>
    <scope>NUCLEOTIDE SEQUENCE [LARGE SCALE GENOMIC DNA]</scope>
    <source>
        <strain evidence="8">DSM 12126</strain>
    </source>
</reference>
<keyword evidence="2" id="KW-0805">Transcription regulation</keyword>
<organism evidence="7 8">
    <name type="scientific">Pedobacter africanus</name>
    <dbReference type="NCBI Taxonomy" id="151894"/>
    <lineage>
        <taxon>Bacteria</taxon>
        <taxon>Pseudomonadati</taxon>
        <taxon>Bacteroidota</taxon>
        <taxon>Sphingobacteriia</taxon>
        <taxon>Sphingobacteriales</taxon>
        <taxon>Sphingobacteriaceae</taxon>
        <taxon>Pedobacter</taxon>
    </lineage>
</organism>
<name>A0A1W2BPU6_9SPHI</name>
<dbReference type="Pfam" id="PF08281">
    <property type="entry name" value="Sigma70_r4_2"/>
    <property type="match status" value="1"/>
</dbReference>
<dbReference type="InterPro" id="IPR013249">
    <property type="entry name" value="RNA_pol_sigma70_r4_t2"/>
</dbReference>
<sequence length="192" mass="22423">MTAYSSFTDQELTSLLQQGDQTAFTEIYRKYWPEVYQGAYRRLRDKEQCQDIVQNVFAMLWDHRLQNQVNNIAAYLHTAVKFQVIKYVSRRPRQCELLESFDELISSPIQVDDPLLEKEIVKLLQLYIDTLPRKRKEIFVLYYTEGISTSEIAERLGISQKTVQNQINTVNTALRARMAHLLTVVIVAGFIN</sequence>
<dbReference type="NCBIfam" id="TIGR02937">
    <property type="entry name" value="sigma70-ECF"/>
    <property type="match status" value="1"/>
</dbReference>
<dbReference type="Pfam" id="PF04542">
    <property type="entry name" value="Sigma70_r2"/>
    <property type="match status" value="1"/>
</dbReference>
<evidence type="ECO:0000259" key="5">
    <source>
        <dbReference type="Pfam" id="PF04542"/>
    </source>
</evidence>
<evidence type="ECO:0000313" key="8">
    <source>
        <dbReference type="Proteomes" id="UP000192756"/>
    </source>
</evidence>
<dbReference type="RefSeq" id="WP_084239023.1">
    <property type="nucleotide sequence ID" value="NZ_FWXT01000001.1"/>
</dbReference>
<proteinExistence type="inferred from homology"/>